<dbReference type="GO" id="GO:0000785">
    <property type="term" value="C:chromatin"/>
    <property type="evidence" value="ECO:0007669"/>
    <property type="project" value="TreeGrafter"/>
</dbReference>
<gene>
    <name evidence="2" type="ORF">DSPE1174_LOCUS23783</name>
</gene>
<dbReference type="Gene3D" id="1.10.472.10">
    <property type="entry name" value="Cyclin-like"/>
    <property type="match status" value="2"/>
</dbReference>
<sequence>MARVRVLSTPQEITHVNARLEKYYLAASGGDSRRIMNLVDEHIGSLLLLIRVPVAIVVPCFESKPTDLLVDLRVQTRRLYQYALVELLDKESTRLSTGNHAGLLQCAIFHRALLACAAEAMLKANTLVTLTFPNILDLFDITPISFLKVLGPFMSVITRCLTTSLKRHLQGIEAELLDHLALSLIGTPAEVTHSMSHGNAGKAEAKLPAGCAVTSPCRSPLRLFTRRNKKNPLFQKVCTKLRRLLSDLCRRFGLARSITQQVWYYVRHCLTHHMSLLRERKLHHLAIGAVYLVCEALLGKGRVRLQDVVKAHADAAHRQPNLSGTVPLHHRDCAKMDDERDVKEFANCILIPATGDYLKVIGVREEAAPVLDPSQCLSPTKTLKPPQRSTISVRSPVYHRVPMKKGNIFMRMTSSRDHVGSHESKGSSSSGSRAFYVFGESGPADIKLINSAMNL</sequence>
<dbReference type="GO" id="GO:2000134">
    <property type="term" value="P:negative regulation of G1/S transition of mitotic cell cycle"/>
    <property type="evidence" value="ECO:0007669"/>
    <property type="project" value="TreeGrafter"/>
</dbReference>
<dbReference type="PANTHER" id="PTHR13742:SF17">
    <property type="entry name" value="RE32990P-RELATED"/>
    <property type="match status" value="1"/>
</dbReference>
<organism evidence="2">
    <name type="scientific">Octactis speculum</name>
    <dbReference type="NCBI Taxonomy" id="3111310"/>
    <lineage>
        <taxon>Eukaryota</taxon>
        <taxon>Sar</taxon>
        <taxon>Stramenopiles</taxon>
        <taxon>Ochrophyta</taxon>
        <taxon>Dictyochophyceae</taxon>
        <taxon>Dictyochales</taxon>
        <taxon>Dictyochaceae</taxon>
        <taxon>Octactis</taxon>
    </lineage>
</organism>
<evidence type="ECO:0000313" key="2">
    <source>
        <dbReference type="EMBL" id="CAD9458828.1"/>
    </source>
</evidence>
<protein>
    <recommendedName>
        <fullName evidence="1">Retinoblastoma-associated protein A-box domain-containing protein</fullName>
    </recommendedName>
</protein>
<dbReference type="GO" id="GO:0000977">
    <property type="term" value="F:RNA polymerase II transcription regulatory region sequence-specific DNA binding"/>
    <property type="evidence" value="ECO:0007669"/>
    <property type="project" value="TreeGrafter"/>
</dbReference>
<proteinExistence type="predicted"/>
<dbReference type="InterPro" id="IPR002719">
    <property type="entry name" value="RB_B"/>
</dbReference>
<dbReference type="GO" id="GO:0030154">
    <property type="term" value="P:cell differentiation"/>
    <property type="evidence" value="ECO:0007669"/>
    <property type="project" value="TreeGrafter"/>
</dbReference>
<evidence type="ECO:0000259" key="1">
    <source>
        <dbReference type="SMART" id="SM01368"/>
    </source>
</evidence>
<reference evidence="2" key="1">
    <citation type="submission" date="2021-01" db="EMBL/GenBank/DDBJ databases">
        <authorList>
            <person name="Corre E."/>
            <person name="Pelletier E."/>
            <person name="Niang G."/>
            <person name="Scheremetjew M."/>
            <person name="Finn R."/>
            <person name="Kale V."/>
            <person name="Holt S."/>
            <person name="Cochrane G."/>
            <person name="Meng A."/>
            <person name="Brown T."/>
            <person name="Cohen L."/>
        </authorList>
    </citation>
    <scope>NUCLEOTIDE SEQUENCE</scope>
    <source>
        <strain evidence="2">CCMP1381</strain>
    </source>
</reference>
<dbReference type="Pfam" id="PF01858">
    <property type="entry name" value="RB_A"/>
    <property type="match status" value="1"/>
</dbReference>
<accession>A0A7S2GMP9</accession>
<feature type="domain" description="Retinoblastoma-associated protein A-box" evidence="1">
    <location>
        <begin position="9"/>
        <end position="185"/>
    </location>
</feature>
<dbReference type="SMART" id="SM01368">
    <property type="entry name" value="RB_A"/>
    <property type="match status" value="1"/>
</dbReference>
<dbReference type="EMBL" id="HBGS01045922">
    <property type="protein sequence ID" value="CAD9458828.1"/>
    <property type="molecule type" value="Transcribed_RNA"/>
</dbReference>
<dbReference type="AlphaFoldDB" id="A0A7S2GMP9"/>
<dbReference type="SUPFAM" id="SSF47954">
    <property type="entry name" value="Cyclin-like"/>
    <property type="match status" value="2"/>
</dbReference>
<dbReference type="PANTHER" id="PTHR13742">
    <property type="entry name" value="RETINOBLASTOMA-ASSOCIATED PROTEIN RB -RELATED"/>
    <property type="match status" value="1"/>
</dbReference>
<name>A0A7S2GMP9_9STRA</name>
<dbReference type="GO" id="GO:0005634">
    <property type="term" value="C:nucleus"/>
    <property type="evidence" value="ECO:0007669"/>
    <property type="project" value="InterPro"/>
</dbReference>
<dbReference type="GO" id="GO:0005667">
    <property type="term" value="C:transcription regulator complex"/>
    <property type="evidence" value="ECO:0007669"/>
    <property type="project" value="TreeGrafter"/>
</dbReference>
<dbReference type="InterPro" id="IPR036915">
    <property type="entry name" value="Cyclin-like_sf"/>
</dbReference>
<dbReference type="InterPro" id="IPR002720">
    <property type="entry name" value="RB_A"/>
</dbReference>
<dbReference type="GO" id="GO:0006357">
    <property type="term" value="P:regulation of transcription by RNA polymerase II"/>
    <property type="evidence" value="ECO:0007669"/>
    <property type="project" value="InterPro"/>
</dbReference>
<dbReference type="InterPro" id="IPR028309">
    <property type="entry name" value="RB_fam"/>
</dbReference>
<dbReference type="Pfam" id="PF01857">
    <property type="entry name" value="RB_B"/>
    <property type="match status" value="1"/>
</dbReference>